<dbReference type="PANTHER" id="PTHR22960:SF0">
    <property type="entry name" value="MOLYBDENUM COFACTOR BIOSYNTHESIS PROTEIN 1"/>
    <property type="match status" value="1"/>
</dbReference>
<dbReference type="SMART" id="SM00729">
    <property type="entry name" value="Elp3"/>
    <property type="match status" value="1"/>
</dbReference>
<keyword evidence="7 12" id="KW-0411">Iron-sulfur</keyword>
<dbReference type="InterPro" id="IPR050105">
    <property type="entry name" value="MoCo_biosynth_MoaA/MoaC"/>
</dbReference>
<feature type="binding site" evidence="12">
    <location>
        <position position="168"/>
    </location>
    <ligand>
        <name>S-adenosyl-L-methionine</name>
        <dbReference type="ChEBI" id="CHEBI:59789"/>
    </ligand>
</feature>
<evidence type="ECO:0000256" key="10">
    <source>
        <dbReference type="ARBA" id="ARBA00023239"/>
    </source>
</evidence>
<evidence type="ECO:0000256" key="8">
    <source>
        <dbReference type="ARBA" id="ARBA00023134"/>
    </source>
</evidence>
<dbReference type="InterPro" id="IPR000385">
    <property type="entry name" value="MoaA_NifB_PqqE_Fe-S-bd_CS"/>
</dbReference>
<feature type="binding site" evidence="12">
    <location>
        <begin position="309"/>
        <end position="311"/>
    </location>
    <ligand>
        <name>GTP</name>
        <dbReference type="ChEBI" id="CHEBI:37565"/>
    </ligand>
</feature>
<dbReference type="Pfam" id="PF06463">
    <property type="entry name" value="Mob_synth_C"/>
    <property type="match status" value="1"/>
</dbReference>
<comment type="function">
    <text evidence="12">Catalyzes the cyclization of GTP to (8S)-3',8-cyclo-7,8-dihydroguanosine 5'-triphosphate.</text>
</comment>
<dbReference type="Pfam" id="PF04055">
    <property type="entry name" value="Radical_SAM"/>
    <property type="match status" value="1"/>
</dbReference>
<reference evidence="14 15" key="1">
    <citation type="submission" date="2021-03" db="EMBL/GenBank/DDBJ databases">
        <authorList>
            <person name="Kim M.K."/>
        </authorList>
    </citation>
    <scope>NUCLEOTIDE SEQUENCE [LARGE SCALE GENOMIC DNA]</scope>
    <source>
        <strain evidence="14 15">BT442</strain>
    </source>
</reference>
<dbReference type="SFLD" id="SFLDG01386">
    <property type="entry name" value="main_SPASM_domain-containing"/>
    <property type="match status" value="1"/>
</dbReference>
<evidence type="ECO:0000256" key="12">
    <source>
        <dbReference type="HAMAP-Rule" id="MF_01225"/>
    </source>
</evidence>
<name>A0ABS3QGL2_9BACT</name>
<evidence type="ECO:0000256" key="6">
    <source>
        <dbReference type="ARBA" id="ARBA00023004"/>
    </source>
</evidence>
<dbReference type="NCBIfam" id="TIGR02666">
    <property type="entry name" value="moaA"/>
    <property type="match status" value="1"/>
</dbReference>
<dbReference type="InterPro" id="IPR058240">
    <property type="entry name" value="rSAM_sf"/>
</dbReference>
<dbReference type="PANTHER" id="PTHR22960">
    <property type="entry name" value="MOLYBDOPTERIN COFACTOR SYNTHESIS PROTEIN A"/>
    <property type="match status" value="1"/>
</dbReference>
<dbReference type="PROSITE" id="PS51918">
    <property type="entry name" value="RADICAL_SAM"/>
    <property type="match status" value="1"/>
</dbReference>
<dbReference type="SFLD" id="SFLDG01067">
    <property type="entry name" value="SPASM/twitch_domain_containing"/>
    <property type="match status" value="1"/>
</dbReference>
<keyword evidence="5 12" id="KW-0547">Nucleotide-binding</keyword>
<comment type="caution">
    <text evidence="14">The sequence shown here is derived from an EMBL/GenBank/DDBJ whole genome shotgun (WGS) entry which is preliminary data.</text>
</comment>
<dbReference type="InterPro" id="IPR013785">
    <property type="entry name" value="Aldolase_TIM"/>
</dbReference>
<dbReference type="SUPFAM" id="SSF102114">
    <property type="entry name" value="Radical SAM enzymes"/>
    <property type="match status" value="1"/>
</dbReference>
<keyword evidence="2 12" id="KW-0004">4Fe-4S</keyword>
<feature type="binding site" evidence="12">
    <location>
        <position position="307"/>
    </location>
    <ligand>
        <name>[4Fe-4S] cluster</name>
        <dbReference type="ChEBI" id="CHEBI:49883"/>
        <label>2</label>
        <note>4Fe-4S-substrate</note>
    </ligand>
</feature>
<keyword evidence="6 12" id="KW-0408">Iron</keyword>
<evidence type="ECO:0000259" key="13">
    <source>
        <dbReference type="PROSITE" id="PS51918"/>
    </source>
</evidence>
<feature type="binding site" evidence="12">
    <location>
        <position position="63"/>
    </location>
    <ligand>
        <name>GTP</name>
        <dbReference type="ChEBI" id="CHEBI:37565"/>
    </ligand>
</feature>
<evidence type="ECO:0000256" key="4">
    <source>
        <dbReference type="ARBA" id="ARBA00022723"/>
    </source>
</evidence>
<comment type="subunit">
    <text evidence="12">Monomer and homodimer.</text>
</comment>
<evidence type="ECO:0000256" key="2">
    <source>
        <dbReference type="ARBA" id="ARBA00022485"/>
    </source>
</evidence>
<feature type="binding site" evidence="12">
    <location>
        <position position="117"/>
    </location>
    <ligand>
        <name>S-adenosyl-L-methionine</name>
        <dbReference type="ChEBI" id="CHEBI:59789"/>
    </ligand>
</feature>
<accession>A0ABS3QGL2</accession>
<dbReference type="PROSITE" id="PS01305">
    <property type="entry name" value="MOAA_NIFB_PQQE"/>
    <property type="match status" value="1"/>
</dbReference>
<feature type="domain" description="Radical SAM core" evidence="13">
    <location>
        <begin position="54"/>
        <end position="272"/>
    </location>
</feature>
<evidence type="ECO:0000256" key="1">
    <source>
        <dbReference type="ARBA" id="ARBA00012167"/>
    </source>
</evidence>
<dbReference type="InterPro" id="IPR007197">
    <property type="entry name" value="rSAM"/>
</dbReference>
<dbReference type="CDD" id="cd21117">
    <property type="entry name" value="Twitch_MoaA"/>
    <property type="match status" value="1"/>
</dbReference>
<dbReference type="InterPro" id="IPR010505">
    <property type="entry name" value="MoaA_twitch"/>
</dbReference>
<organism evidence="14 15">
    <name type="scientific">Hymenobacter negativus</name>
    <dbReference type="NCBI Taxonomy" id="2795026"/>
    <lineage>
        <taxon>Bacteria</taxon>
        <taxon>Pseudomonadati</taxon>
        <taxon>Bacteroidota</taxon>
        <taxon>Cytophagia</taxon>
        <taxon>Cytophagales</taxon>
        <taxon>Hymenobacteraceae</taxon>
        <taxon>Hymenobacter</taxon>
    </lineage>
</organism>
<gene>
    <name evidence="12 14" type="primary">moaA</name>
    <name evidence="14" type="ORF">J4E00_15065</name>
</gene>
<dbReference type="HAMAP" id="MF_01225_B">
    <property type="entry name" value="MoaA_B"/>
    <property type="match status" value="1"/>
</dbReference>
<feature type="binding site" evidence="12">
    <location>
        <position position="238"/>
    </location>
    <ligand>
        <name>S-adenosyl-L-methionine</name>
        <dbReference type="ChEBI" id="CHEBI:59789"/>
    </ligand>
</feature>
<dbReference type="Gene3D" id="3.20.20.70">
    <property type="entry name" value="Aldolase class I"/>
    <property type="match status" value="1"/>
</dbReference>
<evidence type="ECO:0000256" key="7">
    <source>
        <dbReference type="ARBA" id="ARBA00023014"/>
    </source>
</evidence>
<protein>
    <recommendedName>
        <fullName evidence="1 12">GTP 3',8-cyclase</fullName>
        <ecNumber evidence="1 12">4.1.99.22</ecNumber>
    </recommendedName>
    <alternativeName>
        <fullName evidence="12">Molybdenum cofactor biosynthesis protein A</fullName>
    </alternativeName>
</protein>
<feature type="binding site" evidence="12">
    <location>
        <position position="113"/>
    </location>
    <ligand>
        <name>GTP</name>
        <dbReference type="ChEBI" id="CHEBI:37565"/>
    </ligand>
</feature>
<proteinExistence type="inferred from homology"/>
<feature type="binding site" evidence="12">
    <location>
        <position position="77"/>
    </location>
    <ligand>
        <name>[4Fe-4S] cluster</name>
        <dbReference type="ChEBI" id="CHEBI:49883"/>
        <label>1</label>
        <note>4Fe-4S-S-AdoMet</note>
    </ligand>
</feature>
<evidence type="ECO:0000313" key="14">
    <source>
        <dbReference type="EMBL" id="MBO2010379.1"/>
    </source>
</evidence>
<dbReference type="EMBL" id="JAGETZ010000006">
    <property type="protein sequence ID" value="MBO2010379.1"/>
    <property type="molecule type" value="Genomic_DNA"/>
</dbReference>
<feature type="binding site" evidence="12">
    <location>
        <position position="74"/>
    </location>
    <ligand>
        <name>[4Fe-4S] cluster</name>
        <dbReference type="ChEBI" id="CHEBI:49883"/>
        <label>1</label>
        <note>4Fe-4S-S-AdoMet</note>
    </ligand>
</feature>
<dbReference type="InterPro" id="IPR006638">
    <property type="entry name" value="Elp3/MiaA/NifB-like_rSAM"/>
</dbReference>
<dbReference type="InterPro" id="IPR040064">
    <property type="entry name" value="MoaA-like"/>
</dbReference>
<feature type="binding site" evidence="12">
    <location>
        <position position="144"/>
    </location>
    <ligand>
        <name>GTP</name>
        <dbReference type="ChEBI" id="CHEBI:37565"/>
    </ligand>
</feature>
<keyword evidence="10 12" id="KW-0456">Lyase</keyword>
<feature type="binding site" evidence="12">
    <location>
        <position position="204"/>
    </location>
    <ligand>
        <name>GTP</name>
        <dbReference type="ChEBI" id="CHEBI:37565"/>
    </ligand>
</feature>
<dbReference type="EC" id="4.1.99.22" evidence="1 12"/>
<feature type="binding site" evidence="12">
    <location>
        <position position="70"/>
    </location>
    <ligand>
        <name>[4Fe-4S] cluster</name>
        <dbReference type="ChEBI" id="CHEBI:49883"/>
        <label>1</label>
        <note>4Fe-4S-S-AdoMet</note>
    </ligand>
</feature>
<keyword evidence="8 12" id="KW-0342">GTP-binding</keyword>
<keyword evidence="15" id="KW-1185">Reference proteome</keyword>
<dbReference type="InterPro" id="IPR013483">
    <property type="entry name" value="MoaA"/>
</dbReference>
<feature type="binding site" evidence="12">
    <location>
        <position position="76"/>
    </location>
    <ligand>
        <name>S-adenosyl-L-methionine</name>
        <dbReference type="ChEBI" id="CHEBI:59789"/>
    </ligand>
</feature>
<feature type="binding site" evidence="12">
    <location>
        <position position="304"/>
    </location>
    <ligand>
        <name>[4Fe-4S] cluster</name>
        <dbReference type="ChEBI" id="CHEBI:49883"/>
        <label>2</label>
        <note>4Fe-4S-substrate</note>
    </ligand>
</feature>
<comment type="cofactor">
    <cofactor evidence="12">
        <name>[4Fe-4S] cluster</name>
        <dbReference type="ChEBI" id="CHEBI:49883"/>
    </cofactor>
    <text evidence="12">Binds 2 [4Fe-4S] clusters. Binds 1 [4Fe-4S] cluster coordinated with 3 cysteines and an exchangeable S-adenosyl-L-methionine and 1 [4Fe-4S] cluster coordinated with 3 cysteines and the GTP-derived substrate.</text>
</comment>
<dbReference type="CDD" id="cd01335">
    <property type="entry name" value="Radical_SAM"/>
    <property type="match status" value="1"/>
</dbReference>
<comment type="similarity">
    <text evidence="12">Belongs to the radical SAM superfamily. MoaA family.</text>
</comment>
<dbReference type="SFLD" id="SFLDG01383">
    <property type="entry name" value="cyclic_pyranopterin_phosphate"/>
    <property type="match status" value="1"/>
</dbReference>
<keyword evidence="3 12" id="KW-0949">S-adenosyl-L-methionine</keyword>
<sequence length="380" mass="41709">MGTGPGPPPEHLSCFRGLPQTGCLTYSPVKLVINVLPSIPTSAALPAVTPLYDQHGRPLEYLRLAVTDRCNLRCFYCMPEEGIKYMPKHELLSYEEMLRLTGLLATLGVRKVRLTGGEPFVRRDLVPFMERLAQLPGIDDISLTTNGVLTAPHVPALARLGVKAVNLSLDTLDRERFFQITRRDELPKVLNTFYALLEVGIQVKINAVVMDGQNIDDLIPLAELSRELPVDVRFIEEMPFNGGSHEAGPASLPWNHVRIRQHLEAHFGSLTPVAMAAGATASDYRIAGHQGRVGIIAAYSRTFCGTCNRLRLTAEGGIKTCLYDQGVLDTRALLRGGKTDEEIVAALAAAFRFRAANGFEAERQRPLHQLSFESMATIGG</sequence>
<comment type="pathway">
    <text evidence="12">Cofactor biosynthesis; molybdopterin biosynthesis.</text>
</comment>
<evidence type="ECO:0000256" key="9">
    <source>
        <dbReference type="ARBA" id="ARBA00023150"/>
    </source>
</evidence>
<keyword evidence="9 12" id="KW-0501">Molybdenum cofactor biosynthesis</keyword>
<comment type="catalytic activity">
    <reaction evidence="11 12">
        <text>GTP + AH2 + S-adenosyl-L-methionine = (8S)-3',8-cyclo-7,8-dihydroguanosine 5'-triphosphate + 5'-deoxyadenosine + L-methionine + A + H(+)</text>
        <dbReference type="Rhea" id="RHEA:49576"/>
        <dbReference type="ChEBI" id="CHEBI:13193"/>
        <dbReference type="ChEBI" id="CHEBI:15378"/>
        <dbReference type="ChEBI" id="CHEBI:17319"/>
        <dbReference type="ChEBI" id="CHEBI:17499"/>
        <dbReference type="ChEBI" id="CHEBI:37565"/>
        <dbReference type="ChEBI" id="CHEBI:57844"/>
        <dbReference type="ChEBI" id="CHEBI:59789"/>
        <dbReference type="ChEBI" id="CHEBI:131766"/>
        <dbReference type="EC" id="4.1.99.22"/>
    </reaction>
</comment>
<evidence type="ECO:0000256" key="5">
    <source>
        <dbReference type="ARBA" id="ARBA00022741"/>
    </source>
</evidence>
<dbReference type="Proteomes" id="UP000664369">
    <property type="component" value="Unassembled WGS sequence"/>
</dbReference>
<evidence type="ECO:0000313" key="15">
    <source>
        <dbReference type="Proteomes" id="UP000664369"/>
    </source>
</evidence>
<keyword evidence="4 12" id="KW-0479">Metal-binding</keyword>
<dbReference type="SFLD" id="SFLDS00029">
    <property type="entry name" value="Radical_SAM"/>
    <property type="match status" value="1"/>
</dbReference>
<evidence type="ECO:0000256" key="11">
    <source>
        <dbReference type="ARBA" id="ARBA00048697"/>
    </source>
</evidence>
<feature type="binding site" evidence="12">
    <location>
        <position position="321"/>
    </location>
    <ligand>
        <name>[4Fe-4S] cluster</name>
        <dbReference type="ChEBI" id="CHEBI:49883"/>
        <label>2</label>
        <note>4Fe-4S-substrate</note>
    </ligand>
</feature>
<evidence type="ECO:0000256" key="3">
    <source>
        <dbReference type="ARBA" id="ARBA00022691"/>
    </source>
</evidence>